<comment type="caution">
    <text evidence="1">The sequence shown here is derived from an EMBL/GenBank/DDBJ whole genome shotgun (WGS) entry which is preliminary data.</text>
</comment>
<accession>A0ACA9KPX1</accession>
<organism evidence="1 2">
    <name type="scientific">Racocetra persica</name>
    <dbReference type="NCBI Taxonomy" id="160502"/>
    <lineage>
        <taxon>Eukaryota</taxon>
        <taxon>Fungi</taxon>
        <taxon>Fungi incertae sedis</taxon>
        <taxon>Mucoromycota</taxon>
        <taxon>Glomeromycotina</taxon>
        <taxon>Glomeromycetes</taxon>
        <taxon>Diversisporales</taxon>
        <taxon>Gigasporaceae</taxon>
        <taxon>Racocetra</taxon>
    </lineage>
</organism>
<evidence type="ECO:0000313" key="2">
    <source>
        <dbReference type="Proteomes" id="UP000789920"/>
    </source>
</evidence>
<protein>
    <submittedName>
        <fullName evidence="1">13566_t:CDS:1</fullName>
    </submittedName>
</protein>
<dbReference type="Proteomes" id="UP000789920">
    <property type="component" value="Unassembled WGS sequence"/>
</dbReference>
<dbReference type="EMBL" id="CAJVQC010001028">
    <property type="protein sequence ID" value="CAG8485946.1"/>
    <property type="molecule type" value="Genomic_DNA"/>
</dbReference>
<proteinExistence type="predicted"/>
<sequence length="144" mass="16650">MNNEESKYLSNPNNEISQECRFGDKLDNKVKENNKDLSNKNSKVKIYKMNSDEQKENVKGKITINKRKNREMFEVKNKNDEYISISSIEIAQSYDNKINSSKNIIENRSYDNSETVKSQVADGQNKSTNVTKTDNDEDAKDLLQ</sequence>
<gene>
    <name evidence="1" type="ORF">RPERSI_LOCUS1183</name>
</gene>
<keyword evidence="2" id="KW-1185">Reference proteome</keyword>
<feature type="non-terminal residue" evidence="1">
    <location>
        <position position="144"/>
    </location>
</feature>
<evidence type="ECO:0000313" key="1">
    <source>
        <dbReference type="EMBL" id="CAG8485946.1"/>
    </source>
</evidence>
<name>A0ACA9KPX1_9GLOM</name>
<reference evidence="1" key="1">
    <citation type="submission" date="2021-06" db="EMBL/GenBank/DDBJ databases">
        <authorList>
            <person name="Kallberg Y."/>
            <person name="Tangrot J."/>
            <person name="Rosling A."/>
        </authorList>
    </citation>
    <scope>NUCLEOTIDE SEQUENCE</scope>
    <source>
        <strain evidence="1">MA461A</strain>
    </source>
</reference>